<name>C0W5R9_9ACTO</name>
<dbReference type="AlphaFoldDB" id="C0W5R9"/>
<feature type="region of interest" description="Disordered" evidence="1">
    <location>
        <begin position="276"/>
        <end position="335"/>
    </location>
</feature>
<dbReference type="Proteomes" id="UP000004778">
    <property type="component" value="Unassembled WGS sequence"/>
</dbReference>
<evidence type="ECO:0000313" key="3">
    <source>
        <dbReference type="Proteomes" id="UP000004778"/>
    </source>
</evidence>
<keyword evidence="3" id="KW-1185">Reference proteome</keyword>
<dbReference type="eggNOG" id="COG1475">
    <property type="taxonomic scope" value="Bacteria"/>
</dbReference>
<dbReference type="RefSeq" id="WP_006548177.1">
    <property type="nucleotide sequence ID" value="NZ_DS999574.1"/>
</dbReference>
<comment type="caution">
    <text evidence="2">The sequence shown here is derived from an EMBL/GenBank/DDBJ whole genome shotgun (WGS) entry which is preliminary data.</text>
</comment>
<accession>C0W5R9</accession>
<evidence type="ECO:0008006" key="4">
    <source>
        <dbReference type="Google" id="ProtNLM"/>
    </source>
</evidence>
<gene>
    <name evidence="2" type="ORF">HMPREF0058_1213</name>
</gene>
<sequence>MAEETDRMIPVRDLHLDLENSRIGTARDEVSAADLLWEEAERTICGLGSHIAEHGLGPGEQWYVIPRVEGGYTVLEGNRRLLALRSLYDPAGISAVAAEARETFPKFLRPSTVLPEEVKCCVFPDRETADMWIDLKHSGPGDGEGMVPWSSKAKYNRRVRQGRPREWGPETWLWLRRTFLQRDLHRRIVDAQRMQYTFMDRMAKTKAFKDTFHLTMGPKGLECGYQPQEVRRAVIKLIDDILDKELSAHKAYTADQITSYIIGTLEPLIETGLFPVPTAAEEPPGTTRPNRDDAAPGRASTSAPSADYEHRDSDTGPARSDALGPAPVTPPSSGVTSDRLFTGVAFDQFGDKVNALGQQAKKIAINTNAETCGVLCRVVIDLACTEFLKRHKMNRRKGKHDELIWQRIVKSLEILDPAVGDAQKCKDPRLHDAWKQSNQGTQGLAVRHMNDFVHATLRRNAPSEVHHLNGLYTPMLVAMEANLRQTPNVVATGQKN</sequence>
<proteinExistence type="predicted"/>
<evidence type="ECO:0000256" key="1">
    <source>
        <dbReference type="SAM" id="MobiDB-lite"/>
    </source>
</evidence>
<reference evidence="2 3" key="1">
    <citation type="submission" date="2009-01" db="EMBL/GenBank/DDBJ databases">
        <authorList>
            <person name="Qin X."/>
            <person name="Bachman B."/>
            <person name="Battles P."/>
            <person name="Bell A."/>
            <person name="Bess C."/>
            <person name="Bickham C."/>
            <person name="Chaboub L."/>
            <person name="Chen D."/>
            <person name="Coyle M."/>
            <person name="Deiros D.R."/>
            <person name="Dinh H."/>
            <person name="Forbes L."/>
            <person name="Fowler G."/>
            <person name="Francisco L."/>
            <person name="Fu Q."/>
            <person name="Gubbala S."/>
            <person name="Hale W."/>
            <person name="Han Y."/>
            <person name="Hemphill L."/>
            <person name="Highlander S.K."/>
            <person name="Hirani K."/>
            <person name="Hogues M."/>
            <person name="Jackson L."/>
            <person name="Jakkamsetti A."/>
            <person name="Javaid M."/>
            <person name="Jiang H."/>
            <person name="Korchina V."/>
            <person name="Kovar C."/>
            <person name="Lara F."/>
            <person name="Lee S."/>
            <person name="Mata R."/>
            <person name="Mathew T."/>
            <person name="Moen C."/>
            <person name="Morales K."/>
            <person name="Munidasa M."/>
            <person name="Nazareth L."/>
            <person name="Ngo R."/>
            <person name="Nguyen L."/>
            <person name="Okwuonu G."/>
            <person name="Ongeri F."/>
            <person name="Patil S."/>
            <person name="Petrosino J."/>
            <person name="Pham C."/>
            <person name="Pham P."/>
            <person name="Pu L.-L."/>
            <person name="Puazo M."/>
            <person name="Raj R."/>
            <person name="Reid J."/>
            <person name="Rouhana J."/>
            <person name="Saada N."/>
            <person name="Shang Y."/>
            <person name="Simmons D."/>
            <person name="Thornton R."/>
            <person name="Warren J."/>
            <person name="Weissenberger G."/>
            <person name="Zhang J."/>
            <person name="Zhang L."/>
            <person name="Zhou C."/>
            <person name="Zhu D."/>
            <person name="Muzny D."/>
            <person name="Worley K."/>
            <person name="Gibbs R."/>
        </authorList>
    </citation>
    <scope>NUCLEOTIDE SEQUENCE [LARGE SCALE GENOMIC DNA]</scope>
    <source>
        <strain evidence="2 3">DSM 15434</strain>
    </source>
</reference>
<dbReference type="OrthoDB" id="4828114at2"/>
<dbReference type="EMBL" id="ACFH01000095">
    <property type="protein sequence ID" value="EEH65915.1"/>
    <property type="molecule type" value="Genomic_DNA"/>
</dbReference>
<dbReference type="HOGENOM" id="CLU_549401_0_0_11"/>
<evidence type="ECO:0000313" key="2">
    <source>
        <dbReference type="EMBL" id="EEH65915.1"/>
    </source>
</evidence>
<protein>
    <recommendedName>
        <fullName evidence="4">ParB/Sulfiredoxin domain-containing protein</fullName>
    </recommendedName>
</protein>
<organism evidence="2 3">
    <name type="scientific">Actinomyces urogenitalis DSM 15434</name>
    <dbReference type="NCBI Taxonomy" id="525246"/>
    <lineage>
        <taxon>Bacteria</taxon>
        <taxon>Bacillati</taxon>
        <taxon>Actinomycetota</taxon>
        <taxon>Actinomycetes</taxon>
        <taxon>Actinomycetales</taxon>
        <taxon>Actinomycetaceae</taxon>
        <taxon>Actinomyces</taxon>
    </lineage>
</organism>